<dbReference type="InterPro" id="IPR031634">
    <property type="entry name" value="PknG_rubred"/>
</dbReference>
<dbReference type="AlphaFoldDB" id="A0A4D4JDC5"/>
<dbReference type="GO" id="GO:0005524">
    <property type="term" value="F:ATP binding"/>
    <property type="evidence" value="ECO:0007669"/>
    <property type="project" value="UniProtKB-KW"/>
</dbReference>
<feature type="region of interest" description="Disordered" evidence="9">
    <location>
        <begin position="30"/>
        <end position="80"/>
    </location>
</feature>
<keyword evidence="3" id="KW-0808">Transferase</keyword>
<dbReference type="EC" id="2.7.11.1" evidence="1"/>
<dbReference type="Gene3D" id="1.10.510.10">
    <property type="entry name" value="Transferase(Phosphotransferase) domain 1"/>
    <property type="match status" value="1"/>
</dbReference>
<proteinExistence type="predicted"/>
<dbReference type="Pfam" id="PF00069">
    <property type="entry name" value="Pkinase"/>
    <property type="match status" value="1"/>
</dbReference>
<gene>
    <name evidence="11" type="ORF">GTS_42910</name>
</gene>
<dbReference type="CDD" id="cd14014">
    <property type="entry name" value="STKc_PknB_like"/>
    <property type="match status" value="1"/>
</dbReference>
<dbReference type="InterPro" id="IPR011990">
    <property type="entry name" value="TPR-like_helical_dom_sf"/>
</dbReference>
<dbReference type="InterPro" id="IPR011009">
    <property type="entry name" value="Kinase-like_dom_sf"/>
</dbReference>
<keyword evidence="5 11" id="KW-0418">Kinase</keyword>
<reference evidence="12" key="1">
    <citation type="submission" date="2019-04" db="EMBL/GenBank/DDBJ databases">
        <title>Draft genome sequence of Pseudonocardiaceae bacterium SL3-2-4.</title>
        <authorList>
            <person name="Ningsih F."/>
            <person name="Yokota A."/>
            <person name="Sakai Y."/>
            <person name="Nanatani K."/>
            <person name="Yabe S."/>
            <person name="Oetari A."/>
            <person name="Sjamsuridzal W."/>
        </authorList>
    </citation>
    <scope>NUCLEOTIDE SEQUENCE [LARGE SCALE GENOMIC DNA]</scope>
    <source>
        <strain evidence="12">SL3-2-4</strain>
    </source>
</reference>
<evidence type="ECO:0000256" key="5">
    <source>
        <dbReference type="ARBA" id="ARBA00022777"/>
    </source>
</evidence>
<dbReference type="Gene3D" id="3.30.200.20">
    <property type="entry name" value="Phosphorylase Kinase, domain 1"/>
    <property type="match status" value="1"/>
</dbReference>
<feature type="domain" description="Protein kinase" evidence="10">
    <location>
        <begin position="156"/>
        <end position="433"/>
    </location>
</feature>
<dbReference type="InterPro" id="IPR031636">
    <property type="entry name" value="PknG_TPR"/>
</dbReference>
<dbReference type="EMBL" id="BJFL01000027">
    <property type="protein sequence ID" value="GDY32658.1"/>
    <property type="molecule type" value="Genomic_DNA"/>
</dbReference>
<evidence type="ECO:0000256" key="7">
    <source>
        <dbReference type="ARBA" id="ARBA00047899"/>
    </source>
</evidence>
<evidence type="ECO:0000256" key="3">
    <source>
        <dbReference type="ARBA" id="ARBA00022679"/>
    </source>
</evidence>
<dbReference type="SUPFAM" id="SSF48452">
    <property type="entry name" value="TPR-like"/>
    <property type="match status" value="1"/>
</dbReference>
<keyword evidence="6" id="KW-0067">ATP-binding</keyword>
<evidence type="ECO:0000256" key="1">
    <source>
        <dbReference type="ARBA" id="ARBA00012513"/>
    </source>
</evidence>
<comment type="catalytic activity">
    <reaction evidence="8">
        <text>L-seryl-[protein] + ATP = O-phospho-L-seryl-[protein] + ADP + H(+)</text>
        <dbReference type="Rhea" id="RHEA:17989"/>
        <dbReference type="Rhea" id="RHEA-COMP:9863"/>
        <dbReference type="Rhea" id="RHEA-COMP:11604"/>
        <dbReference type="ChEBI" id="CHEBI:15378"/>
        <dbReference type="ChEBI" id="CHEBI:29999"/>
        <dbReference type="ChEBI" id="CHEBI:30616"/>
        <dbReference type="ChEBI" id="CHEBI:83421"/>
        <dbReference type="ChEBI" id="CHEBI:456216"/>
        <dbReference type="EC" id="2.7.11.1"/>
    </reaction>
</comment>
<name>A0A4D4JDC5_9PSEU</name>
<dbReference type="SMART" id="SM00220">
    <property type="entry name" value="S_TKc"/>
    <property type="match status" value="1"/>
</dbReference>
<feature type="compositionally biased region" description="Low complexity" evidence="9">
    <location>
        <begin position="30"/>
        <end position="41"/>
    </location>
</feature>
<dbReference type="SUPFAM" id="SSF56112">
    <property type="entry name" value="Protein kinase-like (PK-like)"/>
    <property type="match status" value="1"/>
</dbReference>
<evidence type="ECO:0000259" key="10">
    <source>
        <dbReference type="PROSITE" id="PS50011"/>
    </source>
</evidence>
<dbReference type="Gene3D" id="1.25.40.10">
    <property type="entry name" value="Tetratricopeptide repeat domain"/>
    <property type="match status" value="1"/>
</dbReference>
<feature type="compositionally biased region" description="Low complexity" evidence="9">
    <location>
        <begin position="48"/>
        <end position="57"/>
    </location>
</feature>
<keyword evidence="12" id="KW-1185">Reference proteome</keyword>
<dbReference type="PANTHER" id="PTHR24363:SF0">
    <property type="entry name" value="SERINE_THREONINE KINASE LIKE DOMAIN CONTAINING 1"/>
    <property type="match status" value="1"/>
</dbReference>
<dbReference type="RefSeq" id="WP_137815667.1">
    <property type="nucleotide sequence ID" value="NZ_BJFL01000027.1"/>
</dbReference>
<evidence type="ECO:0000313" key="11">
    <source>
        <dbReference type="EMBL" id="GDY32658.1"/>
    </source>
</evidence>
<evidence type="ECO:0000313" key="12">
    <source>
        <dbReference type="Proteomes" id="UP000298860"/>
    </source>
</evidence>
<keyword evidence="4" id="KW-0547">Nucleotide-binding</keyword>
<dbReference type="Proteomes" id="UP000298860">
    <property type="component" value="Unassembled WGS sequence"/>
</dbReference>
<evidence type="ECO:0000256" key="8">
    <source>
        <dbReference type="ARBA" id="ARBA00048679"/>
    </source>
</evidence>
<keyword evidence="2 11" id="KW-0723">Serine/threonine-protein kinase</keyword>
<comment type="catalytic activity">
    <reaction evidence="7">
        <text>L-threonyl-[protein] + ATP = O-phospho-L-threonyl-[protein] + ADP + H(+)</text>
        <dbReference type="Rhea" id="RHEA:46608"/>
        <dbReference type="Rhea" id="RHEA-COMP:11060"/>
        <dbReference type="Rhea" id="RHEA-COMP:11605"/>
        <dbReference type="ChEBI" id="CHEBI:15378"/>
        <dbReference type="ChEBI" id="CHEBI:30013"/>
        <dbReference type="ChEBI" id="CHEBI:30616"/>
        <dbReference type="ChEBI" id="CHEBI:61977"/>
        <dbReference type="ChEBI" id="CHEBI:456216"/>
        <dbReference type="EC" id="2.7.11.1"/>
    </reaction>
</comment>
<dbReference type="GO" id="GO:0004674">
    <property type="term" value="F:protein serine/threonine kinase activity"/>
    <property type="evidence" value="ECO:0007669"/>
    <property type="project" value="UniProtKB-KW"/>
</dbReference>
<sequence>MSQCDRPGCTGTVDETGFCDLRGHQQSVRAAAPAASGTAVARPPPTLTAPATAATDPLGVDHTTTLRSTAREGRGTDGANRPDALPWLAQPPALASQLFTGVAVPEQHRECGNCGAPVGRSHDGQPALTEGFCPRCAAPYSFVPKLRAGDRVGDRYEIVGALGHGGLSWAYLAQDTHLGGRQVVVKGLIRPNDPDAAESVDRERRALVLLDHPGIVRIFDFVTELDPRTGDPVGYIVMEYAGGWTLQKLKMQAYAGERELPVQDVISYGIRILDAFEYLHERGFLYCDLKPENVIHQGDQVRLIDMGAVRAIDDRTSPTWGTRGFQVSRQEIRARGLTVRSDLYTVGRTLRALFAASPGGNPQLPAPPEIEAGIRSFRLVLDRACHQDWDQRFASAAQLREQLVGVLREITALAGKRPDPKPSTLFADRLDLLDDGLGAVPPLTTWTAAPASEAVLLATEATDGRPPVASVASGLPEPRPDGSDPAASFLAGVSTTDPRRLLDELATFCDPSVEIELWRCRAYLALARHTEAERALTAAADIAPAPHDWRITWHRGLLALAMSAVDPSRLPRADHLFTAVRGWLPGEPTPRLALGFTAEYTDRLADAADHYHSVWRTDGTAVSAAFGLARVHLASGDRDAAVAVLDEVPQRSRHYDRSRVAAIRLRAGHFRPAGPPRPADLADAVRRLAPENFAGADAARARARLVTFVRQAALVRLRSMPAAPGELPAGPVLGDPVTERGVRSLLSASFRELAARQAETETHHDVLVDLANTARPRTWC</sequence>
<dbReference type="Pfam" id="PF16919">
    <property type="entry name" value="PknG_rubred"/>
    <property type="match status" value="1"/>
</dbReference>
<evidence type="ECO:0000256" key="4">
    <source>
        <dbReference type="ARBA" id="ARBA00022741"/>
    </source>
</evidence>
<dbReference type="PANTHER" id="PTHR24363">
    <property type="entry name" value="SERINE/THREONINE PROTEIN KINASE"/>
    <property type="match status" value="1"/>
</dbReference>
<evidence type="ECO:0000256" key="9">
    <source>
        <dbReference type="SAM" id="MobiDB-lite"/>
    </source>
</evidence>
<dbReference type="InterPro" id="IPR000719">
    <property type="entry name" value="Prot_kinase_dom"/>
</dbReference>
<evidence type="ECO:0000256" key="2">
    <source>
        <dbReference type="ARBA" id="ARBA00022527"/>
    </source>
</evidence>
<protein>
    <recommendedName>
        <fullName evidence="1">non-specific serine/threonine protein kinase</fullName>
        <ecNumber evidence="1">2.7.11.1</ecNumber>
    </recommendedName>
</protein>
<organism evidence="11 12">
    <name type="scientific">Gandjariella thermophila</name>
    <dbReference type="NCBI Taxonomy" id="1931992"/>
    <lineage>
        <taxon>Bacteria</taxon>
        <taxon>Bacillati</taxon>
        <taxon>Actinomycetota</taxon>
        <taxon>Actinomycetes</taxon>
        <taxon>Pseudonocardiales</taxon>
        <taxon>Pseudonocardiaceae</taxon>
        <taxon>Gandjariella</taxon>
    </lineage>
</organism>
<dbReference type="PROSITE" id="PS50011">
    <property type="entry name" value="PROTEIN_KINASE_DOM"/>
    <property type="match status" value="1"/>
</dbReference>
<dbReference type="Pfam" id="PF16918">
    <property type="entry name" value="PknG_TPR"/>
    <property type="match status" value="1"/>
</dbReference>
<evidence type="ECO:0000256" key="6">
    <source>
        <dbReference type="ARBA" id="ARBA00022840"/>
    </source>
</evidence>
<dbReference type="OrthoDB" id="137117at2"/>
<accession>A0A4D4JDC5</accession>
<comment type="caution">
    <text evidence="11">The sequence shown here is derived from an EMBL/GenBank/DDBJ whole genome shotgun (WGS) entry which is preliminary data.</text>
</comment>